<dbReference type="InterPro" id="IPR033851">
    <property type="entry name" value="M3A_MIP"/>
</dbReference>
<comment type="caution">
    <text evidence="13">The sequence shown here is derived from an EMBL/GenBank/DDBJ whole genome shotgun (WGS) entry which is preliminary data.</text>
</comment>
<dbReference type="Gene3D" id="1.10.1370.10">
    <property type="entry name" value="Neurolysin, domain 3"/>
    <property type="match status" value="1"/>
</dbReference>
<evidence type="ECO:0000256" key="10">
    <source>
        <dbReference type="RuleBase" id="RU003435"/>
    </source>
</evidence>
<feature type="region of interest" description="Disordered" evidence="11">
    <location>
        <begin position="1"/>
        <end position="41"/>
    </location>
</feature>
<dbReference type="GO" id="GO:0004222">
    <property type="term" value="F:metalloendopeptidase activity"/>
    <property type="evidence" value="ECO:0007669"/>
    <property type="project" value="InterPro"/>
</dbReference>
<keyword evidence="7" id="KW-0809">Transit peptide</keyword>
<dbReference type="AlphaFoldDB" id="A0AA35XLG9"/>
<evidence type="ECO:0000313" key="14">
    <source>
        <dbReference type="Proteomes" id="UP001174909"/>
    </source>
</evidence>
<evidence type="ECO:0000256" key="4">
    <source>
        <dbReference type="ARBA" id="ARBA00022723"/>
    </source>
</evidence>
<gene>
    <name evidence="13" type="ORF">GBAR_LOCUS30908</name>
</gene>
<feature type="domain" description="Peptidase M3A/M3B catalytic" evidence="12">
    <location>
        <begin position="242"/>
        <end position="681"/>
    </location>
</feature>
<dbReference type="InterPro" id="IPR024077">
    <property type="entry name" value="Neurolysin/TOP_dom2"/>
</dbReference>
<evidence type="ECO:0000256" key="7">
    <source>
        <dbReference type="ARBA" id="ARBA00022946"/>
    </source>
</evidence>
<evidence type="ECO:0000256" key="2">
    <source>
        <dbReference type="ARBA" id="ARBA00006040"/>
    </source>
</evidence>
<evidence type="ECO:0000256" key="3">
    <source>
        <dbReference type="ARBA" id="ARBA00022670"/>
    </source>
</evidence>
<dbReference type="GO" id="GO:0006518">
    <property type="term" value="P:peptide metabolic process"/>
    <property type="evidence" value="ECO:0007669"/>
    <property type="project" value="TreeGrafter"/>
</dbReference>
<dbReference type="Pfam" id="PF01432">
    <property type="entry name" value="Peptidase_M3"/>
    <property type="match status" value="1"/>
</dbReference>
<evidence type="ECO:0000313" key="13">
    <source>
        <dbReference type="EMBL" id="CAI8056740.1"/>
    </source>
</evidence>
<comment type="similarity">
    <text evidence="2 10">Belongs to the peptidase M3 family.</text>
</comment>
<evidence type="ECO:0000256" key="1">
    <source>
        <dbReference type="ARBA" id="ARBA00004173"/>
    </source>
</evidence>
<sequence length="702" mass="79054">MPTDFNRPRSSTLFSHRGNRDRSRSNRYLHGNRSTTTQDAERRGLFGKPDFSTAEGFQIASEKALAAARELVGEISATVNKPPSAEIAVKMDELSDVLCQVADLSECVRLVHPDSRLRNAAQQASLAINAYVEELNTNVRLHRSLLHFITSEEFEKCDPVTQRTTQLLLHDFETCGIHLDFGKRGKVVELNNRILELSHGFMENTNLPTLVPRKQCPQALAEHFSTTRDGSHVAVDHVPYHSPDSKLRSLGYALYFSELPTQVGIFEEILRTRHDVSVLAGYESFAHKTLKTCMVGNPETAIRFLEELSEKNLPLAREEVEEMKRFRPSNNDQSPLQLCDVNICTSEAKKKMFQSKSSELRKYFSLETTLRGLARLFQHLFGVTMETVPAHPGEVWSNDVMKLAFSCEDGELLGYTYCDLFTREGKAISDCHFTIQGGRQKRNGEYQIPIIALCCNFSRSQCGPRGNDPLLSLSAVENLFHEMGHALHSVLGRSRFQNVTGTRCSTDFAEVPSTLMELFLADSRVLQSFARHHETGRPIHGSDMSTVQLSAAVFPAYDLQLQIVYALTDLLLHTRKPSKSSPLQLAHDIYCRYAPLPPLPGATWVLRFNHFYGYGARYYSYLWARAVSSLVWKICFANNPFSRESGDSLRNMLSFGGGLPPNELVRDLLSFEPSVSDLVDTLHSSVLERRQKLTQLSTDHSV</sequence>
<dbReference type="GO" id="GO:0005739">
    <property type="term" value="C:mitochondrion"/>
    <property type="evidence" value="ECO:0007669"/>
    <property type="project" value="UniProtKB-SubCell"/>
</dbReference>
<dbReference type="GO" id="GO:0046872">
    <property type="term" value="F:metal ion binding"/>
    <property type="evidence" value="ECO:0007669"/>
    <property type="project" value="UniProtKB-UniRule"/>
</dbReference>
<proteinExistence type="inferred from homology"/>
<evidence type="ECO:0000256" key="11">
    <source>
        <dbReference type="SAM" id="MobiDB-lite"/>
    </source>
</evidence>
<evidence type="ECO:0000256" key="9">
    <source>
        <dbReference type="ARBA" id="ARBA00023128"/>
    </source>
</evidence>
<organism evidence="13 14">
    <name type="scientific">Geodia barretti</name>
    <name type="common">Barrett's horny sponge</name>
    <dbReference type="NCBI Taxonomy" id="519541"/>
    <lineage>
        <taxon>Eukaryota</taxon>
        <taxon>Metazoa</taxon>
        <taxon>Porifera</taxon>
        <taxon>Demospongiae</taxon>
        <taxon>Heteroscleromorpha</taxon>
        <taxon>Tetractinellida</taxon>
        <taxon>Astrophorina</taxon>
        <taxon>Geodiidae</taxon>
        <taxon>Geodia</taxon>
    </lineage>
</organism>
<keyword evidence="6 10" id="KW-0862">Zinc</keyword>
<evidence type="ECO:0000256" key="6">
    <source>
        <dbReference type="ARBA" id="ARBA00022833"/>
    </source>
</evidence>
<name>A0AA35XLG9_GEOBA</name>
<evidence type="ECO:0000256" key="5">
    <source>
        <dbReference type="ARBA" id="ARBA00022801"/>
    </source>
</evidence>
<keyword evidence="14" id="KW-1185">Reference proteome</keyword>
<keyword evidence="8 10" id="KW-0482">Metalloprotease</keyword>
<keyword evidence="4 10" id="KW-0479">Metal-binding</keyword>
<dbReference type="PANTHER" id="PTHR11804:SF79">
    <property type="entry name" value="MITOCHONDRIAL INTERMEDIATE PEPTIDASE"/>
    <property type="match status" value="1"/>
</dbReference>
<dbReference type="SUPFAM" id="SSF55486">
    <property type="entry name" value="Metalloproteases ('zincins'), catalytic domain"/>
    <property type="match status" value="1"/>
</dbReference>
<comment type="cofactor">
    <cofactor evidence="10">
        <name>Zn(2+)</name>
        <dbReference type="ChEBI" id="CHEBI:29105"/>
    </cofactor>
    <text evidence="10">Binds 1 zinc ion.</text>
</comment>
<accession>A0AA35XLG9</accession>
<dbReference type="InterPro" id="IPR001567">
    <property type="entry name" value="Pept_M3A_M3B_dom"/>
</dbReference>
<dbReference type="PANTHER" id="PTHR11804">
    <property type="entry name" value="PROTEASE M3 THIMET OLIGOPEPTIDASE-RELATED"/>
    <property type="match status" value="1"/>
</dbReference>
<keyword evidence="9" id="KW-0496">Mitochondrion</keyword>
<dbReference type="InterPro" id="IPR024079">
    <property type="entry name" value="MetalloPept_cat_dom_sf"/>
</dbReference>
<dbReference type="Gene3D" id="3.40.390.10">
    <property type="entry name" value="Collagenase (Catalytic Domain)"/>
    <property type="match status" value="1"/>
</dbReference>
<keyword evidence="5 10" id="KW-0378">Hydrolase</keyword>
<dbReference type="CDD" id="cd06457">
    <property type="entry name" value="M3A_MIP"/>
    <property type="match status" value="1"/>
</dbReference>
<protein>
    <submittedName>
        <fullName evidence="13">Mitochondrial intermediate peptidase</fullName>
    </submittedName>
</protein>
<evidence type="ECO:0000259" key="12">
    <source>
        <dbReference type="Pfam" id="PF01432"/>
    </source>
</evidence>
<dbReference type="GO" id="GO:0006627">
    <property type="term" value="P:protein processing involved in protein targeting to mitochondrion"/>
    <property type="evidence" value="ECO:0007669"/>
    <property type="project" value="TreeGrafter"/>
</dbReference>
<evidence type="ECO:0000256" key="8">
    <source>
        <dbReference type="ARBA" id="ARBA00023049"/>
    </source>
</evidence>
<dbReference type="Proteomes" id="UP001174909">
    <property type="component" value="Unassembled WGS sequence"/>
</dbReference>
<reference evidence="13" key="1">
    <citation type="submission" date="2023-03" db="EMBL/GenBank/DDBJ databases">
        <authorList>
            <person name="Steffen K."/>
            <person name="Cardenas P."/>
        </authorList>
    </citation>
    <scope>NUCLEOTIDE SEQUENCE</scope>
</reference>
<dbReference type="EMBL" id="CASHTH010004394">
    <property type="protein sequence ID" value="CAI8056740.1"/>
    <property type="molecule type" value="Genomic_DNA"/>
</dbReference>
<keyword evidence="3 10" id="KW-0645">Protease</keyword>
<dbReference type="InterPro" id="IPR045090">
    <property type="entry name" value="Pept_M3A_M3B"/>
</dbReference>
<comment type="subcellular location">
    <subcellularLocation>
        <location evidence="1">Mitochondrion</location>
    </subcellularLocation>
</comment>